<dbReference type="PANTHER" id="PTHR48488">
    <property type="entry name" value="INTERLEUKIN-22"/>
    <property type="match status" value="1"/>
</dbReference>
<feature type="chain" id="PRO_5018070830" description="Interleukin-22" evidence="1">
    <location>
        <begin position="27"/>
        <end position="170"/>
    </location>
</feature>
<dbReference type="Gene3D" id="1.20.1250.10">
    <property type="match status" value="1"/>
</dbReference>
<dbReference type="Proteomes" id="UP000265140">
    <property type="component" value="Chromosome 18"/>
</dbReference>
<evidence type="ECO:0008006" key="4">
    <source>
        <dbReference type="Google" id="ProtNLM"/>
    </source>
</evidence>
<name>A0A3P8Y9D6_ESOLU</name>
<dbReference type="GeneTree" id="ENSGT01000000215532"/>
<evidence type="ECO:0000313" key="3">
    <source>
        <dbReference type="Proteomes" id="UP000265140"/>
    </source>
</evidence>
<dbReference type="Ensembl" id="ENSELUT00000021707.3">
    <property type="protein sequence ID" value="ENSELUP00000013214.1"/>
    <property type="gene ID" value="ENSELUG00000013370.3"/>
</dbReference>
<keyword evidence="1" id="KW-0732">Signal</keyword>
<dbReference type="InterPro" id="IPR020453">
    <property type="entry name" value="IL-22"/>
</dbReference>
<dbReference type="Pfam" id="PF14565">
    <property type="entry name" value="IL22"/>
    <property type="match status" value="1"/>
</dbReference>
<organism evidence="2 3">
    <name type="scientific">Esox lucius</name>
    <name type="common">Northern pike</name>
    <dbReference type="NCBI Taxonomy" id="8010"/>
    <lineage>
        <taxon>Eukaryota</taxon>
        <taxon>Metazoa</taxon>
        <taxon>Chordata</taxon>
        <taxon>Craniata</taxon>
        <taxon>Vertebrata</taxon>
        <taxon>Euteleostomi</taxon>
        <taxon>Actinopterygii</taxon>
        <taxon>Neopterygii</taxon>
        <taxon>Teleostei</taxon>
        <taxon>Protacanthopterygii</taxon>
        <taxon>Esociformes</taxon>
        <taxon>Esocidae</taxon>
        <taxon>Esox</taxon>
    </lineage>
</organism>
<dbReference type="GO" id="GO:0005576">
    <property type="term" value="C:extracellular region"/>
    <property type="evidence" value="ECO:0007669"/>
    <property type="project" value="InterPro"/>
</dbReference>
<keyword evidence="3" id="KW-1185">Reference proteome</keyword>
<dbReference type="InterPro" id="IPR009079">
    <property type="entry name" value="4_helix_cytokine-like_core"/>
</dbReference>
<evidence type="ECO:0000313" key="2">
    <source>
        <dbReference type="Ensembl" id="ENSELUP00000013214.1"/>
    </source>
</evidence>
<reference evidence="2" key="3">
    <citation type="submission" date="2025-08" db="UniProtKB">
        <authorList>
            <consortium name="Ensembl"/>
        </authorList>
    </citation>
    <scope>IDENTIFICATION</scope>
</reference>
<evidence type="ECO:0000256" key="1">
    <source>
        <dbReference type="SAM" id="SignalP"/>
    </source>
</evidence>
<dbReference type="PANTHER" id="PTHR48488:SF1">
    <property type="entry name" value="INTERLEUKIN-22"/>
    <property type="match status" value="1"/>
</dbReference>
<dbReference type="PRINTS" id="PR01937">
    <property type="entry name" value="INTRLEUKIN24"/>
</dbReference>
<protein>
    <recommendedName>
        <fullName evidence="4">Interleukin-22</fullName>
    </recommendedName>
</protein>
<reference evidence="2" key="2">
    <citation type="submission" date="2020-02" db="EMBL/GenBank/DDBJ databases">
        <title>Esox lucius (northern pike) genome, fEsoLuc1, primary haplotype.</title>
        <authorList>
            <person name="Myers G."/>
            <person name="Karagic N."/>
            <person name="Meyer A."/>
            <person name="Pippel M."/>
            <person name="Reichard M."/>
            <person name="Winkler S."/>
            <person name="Tracey A."/>
            <person name="Sims Y."/>
            <person name="Howe K."/>
            <person name="Rhie A."/>
            <person name="Formenti G."/>
            <person name="Durbin R."/>
            <person name="Fedrigo O."/>
            <person name="Jarvis E.D."/>
        </authorList>
    </citation>
    <scope>NUCLEOTIDE SEQUENCE [LARGE SCALE GENOMIC DNA]</scope>
</reference>
<dbReference type="AlphaFoldDB" id="A0A3P8Y9D6"/>
<accession>A0A3P8Y9D6</accession>
<dbReference type="InterPro" id="IPR020444">
    <property type="entry name" value="IL-24"/>
</dbReference>
<dbReference type="Bgee" id="ENSELUG00000013370">
    <property type="expression patterns" value="Expressed in liver and 4 other cell types or tissues"/>
</dbReference>
<feature type="signal peptide" evidence="1">
    <location>
        <begin position="1"/>
        <end position="26"/>
    </location>
</feature>
<sequence length="170" mass="19030">MKCTMIKLLTAAVVMVSMCLLRDACALSIHIPLSAPLQNADTDALVQQVARHAQSSDTDTNVKLMPDVDTKKNHRDICCLHANILDFYLSNILISDNHKHPKLPELKEHLARVSKDLKDHGCAVKHYSNDRHNIAFRKKLSEMGGGKGIRKAIGEIDILFTYLKDFCVQV</sequence>
<proteinExistence type="predicted"/>
<reference evidence="2" key="4">
    <citation type="submission" date="2025-09" db="UniProtKB">
        <authorList>
            <consortium name="Ensembl"/>
        </authorList>
    </citation>
    <scope>IDENTIFICATION</scope>
</reference>
<dbReference type="SUPFAM" id="SSF47266">
    <property type="entry name" value="4-helical cytokines"/>
    <property type="match status" value="1"/>
</dbReference>
<reference evidence="3" key="1">
    <citation type="journal article" date="2014" name="PLoS ONE">
        <title>The genome and linkage map of the northern pike (Esox lucius): conserved synteny revealed between the salmonid sister group and the Neoteleostei.</title>
        <authorList>
            <person name="Rondeau E.B."/>
            <person name="Minkley D.R."/>
            <person name="Leong J.S."/>
            <person name="Messmer A.M."/>
            <person name="Jantzen J.R."/>
            <person name="von Schalburg K.R."/>
            <person name="Lemon C."/>
            <person name="Bird N.H."/>
            <person name="Koop B.F."/>
        </authorList>
    </citation>
    <scope>NUCLEOTIDE SEQUENCE</scope>
</reference>
<dbReference type="OMA" id="RHPQTYQ"/>